<dbReference type="EMBL" id="CP159204">
    <property type="protein sequence ID" value="XCF15998.1"/>
    <property type="molecule type" value="Genomic_DNA"/>
</dbReference>
<proteinExistence type="predicted"/>
<evidence type="ECO:0000313" key="2">
    <source>
        <dbReference type="EMBL" id="XCF15998.1"/>
    </source>
</evidence>
<name>A0AAU8CC10_9EURY</name>
<feature type="transmembrane region" description="Helical" evidence="1">
    <location>
        <begin position="20"/>
        <end position="38"/>
    </location>
</feature>
<feature type="transmembrane region" description="Helical" evidence="1">
    <location>
        <begin position="82"/>
        <end position="101"/>
    </location>
</feature>
<reference evidence="2" key="1">
    <citation type="submission" date="2024-06" db="EMBL/GenBank/DDBJ databases">
        <title>Genome Sequence of an extremely halophilic archaeon isolated from Permian era halite, Salado Formation, Carlsbad, New Mexico: Halobacterium sp. strain NMX12-1.</title>
        <authorList>
            <person name="Sotoa L."/>
            <person name="DasSarma P."/>
            <person name="Anton B.P."/>
            <person name="Vincze T."/>
            <person name="Verma I."/>
            <person name="Eralp B."/>
            <person name="Powers D.W."/>
            <person name="Dozier B.L."/>
            <person name="Roberts R.J."/>
            <person name="DasSarma S."/>
        </authorList>
    </citation>
    <scope>NUCLEOTIDE SEQUENCE</scope>
    <source>
        <strain evidence="2">NMX12-1</strain>
    </source>
</reference>
<keyword evidence="1" id="KW-1133">Transmembrane helix</keyword>
<dbReference type="AlphaFoldDB" id="A0AAU8CC10"/>
<accession>A0AAU8CC10</accession>
<protein>
    <submittedName>
        <fullName evidence="2">Uncharacterized protein</fullName>
    </submittedName>
</protein>
<dbReference type="KEGG" id="hanx:ABSL23_12235"/>
<organism evidence="2">
    <name type="scientific">Halobacterium sp. NMX12-1</name>
    <dbReference type="NCBI Taxonomy" id="3166650"/>
    <lineage>
        <taxon>Archaea</taxon>
        <taxon>Methanobacteriati</taxon>
        <taxon>Methanobacteriota</taxon>
        <taxon>Stenosarchaea group</taxon>
        <taxon>Halobacteria</taxon>
        <taxon>Halobacteriales</taxon>
        <taxon>Halobacteriaceae</taxon>
        <taxon>Halobacterium</taxon>
    </lineage>
</organism>
<dbReference type="RefSeq" id="WP_353633916.1">
    <property type="nucleotide sequence ID" value="NZ_CP159204.1"/>
</dbReference>
<gene>
    <name evidence="2" type="ORF">ABSL23_12235</name>
</gene>
<evidence type="ECO:0000256" key="1">
    <source>
        <dbReference type="SAM" id="Phobius"/>
    </source>
</evidence>
<keyword evidence="1" id="KW-0812">Transmembrane</keyword>
<sequence length="147" mass="15526">MSPSTTRTQHDGPREAPSLVHLLLVWFLVGGSFVGLGIDLHGALSVDAPPAAINAGLVFGTVVVAALWVAGFRPSLRASVGYFLLQNAAQLLLLIAVVSAASPWTEVAVRALSIAFAGALCFTDPGRRTVGWLRDQCWQLFESQAVS</sequence>
<keyword evidence="1" id="KW-0472">Membrane</keyword>
<dbReference type="GeneID" id="91109929"/>
<feature type="transmembrane region" description="Helical" evidence="1">
    <location>
        <begin position="50"/>
        <end position="70"/>
    </location>
</feature>